<dbReference type="Proteomes" id="UP000015523">
    <property type="component" value="Unassembled WGS sequence"/>
</dbReference>
<dbReference type="InterPro" id="IPR007067">
    <property type="entry name" value="Tail_sheath"/>
</dbReference>
<dbReference type="InterPro" id="IPR020287">
    <property type="entry name" value="Tail_sheath_C"/>
</dbReference>
<sequence>MNSFAFDQIASNQRVPGSQVEISNVRALQGLPPAQYKLLLIGLCYNIFNPSSVAPVRITRPEDGAVLGGRASMIHAMCEAALAANRDVELWALPVAENPAGTPATGTITIGGPATGAGTIALMIGGQRIQVQVASGASANTIAAALNSAINAFGDQYVTSTVAANVVTLTARHTGAYGNDIDVRTNYFDGEKLPAGVTATIVGMAGGTSNPDLTSIIAALGDEQYQAMAIGLADAANISAIDVDLADRWGPGRQIEGRAYFGASGSFSTLSSFGATRNGIHSTIVGGNKLPDPPWKVAAAFAAVAAYNLQIDPARPLTDLVVTGIRAPRLEHRFTRTERNLLLRDGISTFRVTPAGEVAIERLISCYQVNAAGFDDPSYLDVQTTATLGYMRSSWRARMAQKFPRAKMTADTIAAVRAETIALARDWEDAGLMEDVDGFLAGLVIERDSGNPTQLNILMTPDTVNGLLQLAARIEFIL</sequence>
<evidence type="ECO:0000313" key="4">
    <source>
        <dbReference type="EMBL" id="EQB31965.1"/>
    </source>
</evidence>
<dbReference type="Pfam" id="PF04984">
    <property type="entry name" value="Phage_sheath_1"/>
    <property type="match status" value="1"/>
</dbReference>
<dbReference type="AlphaFoldDB" id="T0ISY8"/>
<name>T0ISY8_9SPHN</name>
<evidence type="ECO:0000259" key="2">
    <source>
        <dbReference type="Pfam" id="PF04984"/>
    </source>
</evidence>
<dbReference type="eggNOG" id="COG4386">
    <property type="taxonomic scope" value="Bacteria"/>
</dbReference>
<evidence type="ECO:0000313" key="5">
    <source>
        <dbReference type="Proteomes" id="UP000015523"/>
    </source>
</evidence>
<dbReference type="RefSeq" id="WP_021318185.1">
    <property type="nucleotide sequence ID" value="NZ_AUWY01000081.1"/>
</dbReference>
<dbReference type="OrthoDB" id="5442644at2"/>
<dbReference type="PATRIC" id="fig|1346791.3.peg.2296"/>
<protein>
    <recommendedName>
        <fullName evidence="6">Tail sheath protein</fullName>
    </recommendedName>
</protein>
<dbReference type="PIRSF" id="PIRSF007349">
    <property type="entry name" value="Tsp_L"/>
    <property type="match status" value="1"/>
</dbReference>
<organism evidence="4 5">
    <name type="scientific">Sphingobium ummariense RL-3</name>
    <dbReference type="NCBI Taxonomy" id="1346791"/>
    <lineage>
        <taxon>Bacteria</taxon>
        <taxon>Pseudomonadati</taxon>
        <taxon>Pseudomonadota</taxon>
        <taxon>Alphaproteobacteria</taxon>
        <taxon>Sphingomonadales</taxon>
        <taxon>Sphingomonadaceae</taxon>
        <taxon>Sphingobium</taxon>
    </lineage>
</organism>
<reference evidence="4 5" key="1">
    <citation type="journal article" date="2013" name="Genome Announc.">
        <title>Draft Genome Sequence of Sphingobium ummariense Strain RL-3, a Hexachlorocyclohexane-Degrading Bacterium.</title>
        <authorList>
            <person name="Kohli P."/>
            <person name="Dua A."/>
            <person name="Sangwan N."/>
            <person name="Oldach P."/>
            <person name="Khurana J.P."/>
            <person name="Lal R."/>
        </authorList>
    </citation>
    <scope>NUCLEOTIDE SEQUENCE [LARGE SCALE GENOMIC DNA]</scope>
    <source>
        <strain evidence="4 5">RL-3</strain>
    </source>
</reference>
<evidence type="ECO:0008006" key="6">
    <source>
        <dbReference type="Google" id="ProtNLM"/>
    </source>
</evidence>
<evidence type="ECO:0000256" key="1">
    <source>
        <dbReference type="ARBA" id="ARBA00008005"/>
    </source>
</evidence>
<comment type="caution">
    <text evidence="4">The sequence shown here is derived from an EMBL/GenBank/DDBJ whole genome shotgun (WGS) entry which is preliminary data.</text>
</comment>
<proteinExistence type="inferred from homology"/>
<dbReference type="STRING" id="1346791.M529_11930"/>
<evidence type="ECO:0000259" key="3">
    <source>
        <dbReference type="Pfam" id="PF17482"/>
    </source>
</evidence>
<dbReference type="InterPro" id="IPR035089">
    <property type="entry name" value="Phage_sheath_subtilisin"/>
</dbReference>
<feature type="domain" description="Tail sheath protein C-terminal" evidence="3">
    <location>
        <begin position="375"/>
        <end position="476"/>
    </location>
</feature>
<comment type="similarity">
    <text evidence="1">Belongs to the myoviridae tail sheath protein family.</text>
</comment>
<keyword evidence="5" id="KW-1185">Reference proteome</keyword>
<feature type="domain" description="Tail sheath protein subtilisin-like" evidence="2">
    <location>
        <begin position="206"/>
        <end position="365"/>
    </location>
</feature>
<dbReference type="Pfam" id="PF17482">
    <property type="entry name" value="Phage_sheath_1C"/>
    <property type="match status" value="1"/>
</dbReference>
<gene>
    <name evidence="4" type="ORF">M529_11930</name>
</gene>
<accession>T0ISY8</accession>
<dbReference type="EMBL" id="AUWY01000081">
    <property type="protein sequence ID" value="EQB31965.1"/>
    <property type="molecule type" value="Genomic_DNA"/>
</dbReference>